<sequence length="247" mass="26907">MPPKSQVQLQFEDAVAQLLGHATSSTSPQSSSSVSTRRCGDGRCEPPETSTSCGADCPAVSTPAQCGEEPHSDPGGYAVVWGASHKVATAAECCQRCSEHAANPRNSKRPCNSWVWCHESPQCWALDTGNWHAFGECWLKWQADPQHPLYGQRGAYSAEFRTKHWRAHLTGKSPDGTRRNLSVPTHVPWTGGIMGARVDRSVTWETGLEGMRSSAGKAVVMWRAWETKEQNLARGVPPEQMGLAAKP</sequence>
<organism evidence="2">
    <name type="scientific">Phaeocystis antarctica</name>
    <dbReference type="NCBI Taxonomy" id="33657"/>
    <lineage>
        <taxon>Eukaryota</taxon>
        <taxon>Haptista</taxon>
        <taxon>Haptophyta</taxon>
        <taxon>Prymnesiophyceae</taxon>
        <taxon>Phaeocystales</taxon>
        <taxon>Phaeocystaceae</taxon>
        <taxon>Phaeocystis</taxon>
    </lineage>
</organism>
<dbReference type="AlphaFoldDB" id="A0A7S0ENU2"/>
<feature type="region of interest" description="Disordered" evidence="1">
    <location>
        <begin position="20"/>
        <end position="52"/>
    </location>
</feature>
<protein>
    <recommendedName>
        <fullName evidence="3">Apple domain-containing protein</fullName>
    </recommendedName>
</protein>
<feature type="compositionally biased region" description="Low complexity" evidence="1">
    <location>
        <begin position="23"/>
        <end position="36"/>
    </location>
</feature>
<dbReference type="PANTHER" id="PTHR33344">
    <property type="entry name" value="OS02G0761600 PROTEIN"/>
    <property type="match status" value="1"/>
</dbReference>
<name>A0A7S0ENU2_9EUKA</name>
<proteinExistence type="predicted"/>
<evidence type="ECO:0000313" key="2">
    <source>
        <dbReference type="EMBL" id="CAD8489266.1"/>
    </source>
</evidence>
<reference evidence="2" key="1">
    <citation type="submission" date="2021-01" db="EMBL/GenBank/DDBJ databases">
        <authorList>
            <person name="Corre E."/>
            <person name="Pelletier E."/>
            <person name="Niang G."/>
            <person name="Scheremetjew M."/>
            <person name="Finn R."/>
            <person name="Kale V."/>
            <person name="Holt S."/>
            <person name="Cochrane G."/>
            <person name="Meng A."/>
            <person name="Brown T."/>
            <person name="Cohen L."/>
        </authorList>
    </citation>
    <scope>NUCLEOTIDE SEQUENCE</scope>
    <source>
        <strain evidence="2">CCMP1374</strain>
    </source>
</reference>
<dbReference type="PANTHER" id="PTHR33344:SF1">
    <property type="entry name" value="OS06G0214100 PROTEIN"/>
    <property type="match status" value="1"/>
</dbReference>
<evidence type="ECO:0000256" key="1">
    <source>
        <dbReference type="SAM" id="MobiDB-lite"/>
    </source>
</evidence>
<dbReference type="EMBL" id="HBEP01018966">
    <property type="protein sequence ID" value="CAD8489266.1"/>
    <property type="molecule type" value="Transcribed_RNA"/>
</dbReference>
<accession>A0A7S0ENU2</accession>
<gene>
    <name evidence="2" type="ORF">PANT1444_LOCUS10641</name>
</gene>
<evidence type="ECO:0008006" key="3">
    <source>
        <dbReference type="Google" id="ProtNLM"/>
    </source>
</evidence>